<proteinExistence type="predicted"/>
<dbReference type="RefSeq" id="WP_359695262.1">
    <property type="nucleotide sequence ID" value="NZ_JBEYXT010000053.1"/>
</dbReference>
<dbReference type="Proteomes" id="UP001551189">
    <property type="component" value="Unassembled WGS sequence"/>
</dbReference>
<accession>A0ABV3AYH3</accession>
<evidence type="ECO:0000313" key="2">
    <source>
        <dbReference type="Proteomes" id="UP001551189"/>
    </source>
</evidence>
<evidence type="ECO:0000313" key="1">
    <source>
        <dbReference type="EMBL" id="MEU6802228.1"/>
    </source>
</evidence>
<gene>
    <name evidence="1" type="ORF">ABZ931_14595</name>
</gene>
<organism evidence="1 2">
    <name type="scientific">Streptomyces neyagawaensis</name>
    <dbReference type="NCBI Taxonomy" id="42238"/>
    <lineage>
        <taxon>Bacteria</taxon>
        <taxon>Bacillati</taxon>
        <taxon>Actinomycetota</taxon>
        <taxon>Actinomycetes</taxon>
        <taxon>Kitasatosporales</taxon>
        <taxon>Streptomycetaceae</taxon>
        <taxon>Streptomyces</taxon>
    </lineage>
</organism>
<sequence>MTAEFGAPSVLFGGTNPLYGKTLGYLSEDPGQPMVVFHLWNGAAAGTDSWPPEHEQPLLLAVRFGGGPFRRSVTFIPEGERRKSTTAEPCPPR</sequence>
<comment type="caution">
    <text evidence="1">The sequence shown here is derived from an EMBL/GenBank/DDBJ whole genome shotgun (WGS) entry which is preliminary data.</text>
</comment>
<dbReference type="EMBL" id="JBEYXT010000053">
    <property type="protein sequence ID" value="MEU6802228.1"/>
    <property type="molecule type" value="Genomic_DNA"/>
</dbReference>
<reference evidence="1 2" key="1">
    <citation type="submission" date="2024-06" db="EMBL/GenBank/DDBJ databases">
        <title>The Natural Products Discovery Center: Release of the First 8490 Sequenced Strains for Exploring Actinobacteria Biosynthetic Diversity.</title>
        <authorList>
            <person name="Kalkreuter E."/>
            <person name="Kautsar S.A."/>
            <person name="Yang D."/>
            <person name="Bader C.D."/>
            <person name="Teijaro C.N."/>
            <person name="Fluegel L."/>
            <person name="Davis C.M."/>
            <person name="Simpson J.R."/>
            <person name="Lauterbach L."/>
            <person name="Steele A.D."/>
            <person name="Gui C."/>
            <person name="Meng S."/>
            <person name="Li G."/>
            <person name="Viehrig K."/>
            <person name="Ye F."/>
            <person name="Su P."/>
            <person name="Kiefer A.F."/>
            <person name="Nichols A."/>
            <person name="Cepeda A.J."/>
            <person name="Yan W."/>
            <person name="Fan B."/>
            <person name="Jiang Y."/>
            <person name="Adhikari A."/>
            <person name="Zheng C.-J."/>
            <person name="Schuster L."/>
            <person name="Cowan T.M."/>
            <person name="Smanski M.J."/>
            <person name="Chevrette M.G."/>
            <person name="De Carvalho L.P.S."/>
            <person name="Shen B."/>
        </authorList>
    </citation>
    <scope>NUCLEOTIDE SEQUENCE [LARGE SCALE GENOMIC DNA]</scope>
    <source>
        <strain evidence="1 2">NPDC046851</strain>
    </source>
</reference>
<protein>
    <submittedName>
        <fullName evidence="1">Uncharacterized protein</fullName>
    </submittedName>
</protein>
<keyword evidence="2" id="KW-1185">Reference proteome</keyword>
<name>A0ABV3AYH3_9ACTN</name>